<dbReference type="Proteomes" id="UP001144673">
    <property type="component" value="Chromosome 4"/>
</dbReference>
<feature type="region of interest" description="Disordered" evidence="1">
    <location>
        <begin position="139"/>
        <end position="160"/>
    </location>
</feature>
<protein>
    <submittedName>
        <fullName evidence="2">Uncharacterized protein</fullName>
    </submittedName>
</protein>
<sequence>MCFQTIKYECGHEKEEVLDCSSRTGLYGLFMNLYYLLYPGETDPLPCDTDARVYVYRSNDCQRCLRRSIPALRKRERRLRRTLRGDFVDYSDQSERSASPRPISRRQPAPLRPRGSIENLHEVYEELVLPEYAQAVSTRVDESDSASSDSDASWDAASEPSTTLKSRRTWYASPSLVPSTDLPNNDSMESFACITAQQLEESAGPTKIVSRVEW</sequence>
<feature type="compositionally biased region" description="Low complexity" evidence="1">
    <location>
        <begin position="145"/>
        <end position="158"/>
    </location>
</feature>
<evidence type="ECO:0000313" key="3">
    <source>
        <dbReference type="Proteomes" id="UP001144673"/>
    </source>
</evidence>
<dbReference type="KEGG" id="amus:LMH87_011477"/>
<accession>A0A9W8UJZ7</accession>
<evidence type="ECO:0000256" key="1">
    <source>
        <dbReference type="SAM" id="MobiDB-lite"/>
    </source>
</evidence>
<feature type="region of interest" description="Disordered" evidence="1">
    <location>
        <begin position="90"/>
        <end position="116"/>
    </location>
</feature>
<reference evidence="2" key="1">
    <citation type="journal article" date="2023" name="Access Microbiol">
        <title>De-novo genome assembly for Akanthomyces muscarius, a biocontrol agent of insect agricultural pests.</title>
        <authorList>
            <person name="Erdos Z."/>
            <person name="Studholme D.J."/>
            <person name="Raymond B."/>
            <person name="Sharma M."/>
        </authorList>
    </citation>
    <scope>NUCLEOTIDE SEQUENCE</scope>
    <source>
        <strain evidence="2">Ve6</strain>
    </source>
</reference>
<proteinExistence type="predicted"/>
<evidence type="ECO:0000313" key="2">
    <source>
        <dbReference type="EMBL" id="KAJ4150742.1"/>
    </source>
</evidence>
<gene>
    <name evidence="2" type="ORF">LMH87_011477</name>
</gene>
<dbReference type="RefSeq" id="XP_056052456.1">
    <property type="nucleotide sequence ID" value="XM_056200625.1"/>
</dbReference>
<comment type="caution">
    <text evidence="2">The sequence shown here is derived from an EMBL/GenBank/DDBJ whole genome shotgun (WGS) entry which is preliminary data.</text>
</comment>
<dbReference type="EMBL" id="JAJHUN010000009">
    <property type="protein sequence ID" value="KAJ4150742.1"/>
    <property type="molecule type" value="Genomic_DNA"/>
</dbReference>
<dbReference type="GeneID" id="80898636"/>
<keyword evidence="3" id="KW-1185">Reference proteome</keyword>
<organism evidence="2 3">
    <name type="scientific">Akanthomyces muscarius</name>
    <name type="common">Entomopathogenic fungus</name>
    <name type="synonym">Lecanicillium muscarium</name>
    <dbReference type="NCBI Taxonomy" id="2231603"/>
    <lineage>
        <taxon>Eukaryota</taxon>
        <taxon>Fungi</taxon>
        <taxon>Dikarya</taxon>
        <taxon>Ascomycota</taxon>
        <taxon>Pezizomycotina</taxon>
        <taxon>Sordariomycetes</taxon>
        <taxon>Hypocreomycetidae</taxon>
        <taxon>Hypocreales</taxon>
        <taxon>Cordycipitaceae</taxon>
        <taxon>Akanthomyces</taxon>
    </lineage>
</organism>
<name>A0A9W8UJZ7_AKAMU</name>
<dbReference type="AlphaFoldDB" id="A0A9W8UJZ7"/>